<organism evidence="1">
    <name type="scientific">marine metagenome</name>
    <dbReference type="NCBI Taxonomy" id="408172"/>
    <lineage>
        <taxon>unclassified sequences</taxon>
        <taxon>metagenomes</taxon>
        <taxon>ecological metagenomes</taxon>
    </lineage>
</organism>
<reference evidence="1" key="1">
    <citation type="submission" date="2018-05" db="EMBL/GenBank/DDBJ databases">
        <authorList>
            <person name="Lanie J.A."/>
            <person name="Ng W.-L."/>
            <person name="Kazmierczak K.M."/>
            <person name="Andrzejewski T.M."/>
            <person name="Davidsen T.M."/>
            <person name="Wayne K.J."/>
            <person name="Tettelin H."/>
            <person name="Glass J.I."/>
            <person name="Rusch D."/>
            <person name="Podicherti R."/>
            <person name="Tsui H.-C.T."/>
            <person name="Winkler M.E."/>
        </authorList>
    </citation>
    <scope>NUCLEOTIDE SEQUENCE</scope>
</reference>
<protein>
    <submittedName>
        <fullName evidence="1">Uncharacterized protein</fullName>
    </submittedName>
</protein>
<evidence type="ECO:0000313" key="1">
    <source>
        <dbReference type="EMBL" id="SVD16298.1"/>
    </source>
</evidence>
<proteinExistence type="predicted"/>
<feature type="non-terminal residue" evidence="1">
    <location>
        <position position="50"/>
    </location>
</feature>
<sequence length="50" mass="5730">MKKNIPLILYFSLATFTYADNWPHWRGPNHDGVSAEKGLPGEWSEEKNIA</sequence>
<dbReference type="EMBL" id="UINC01133393">
    <property type="protein sequence ID" value="SVD16298.1"/>
    <property type="molecule type" value="Genomic_DNA"/>
</dbReference>
<dbReference type="AlphaFoldDB" id="A0A382T4J1"/>
<name>A0A382T4J1_9ZZZZ</name>
<accession>A0A382T4J1</accession>
<gene>
    <name evidence="1" type="ORF">METZ01_LOCUS369152</name>
</gene>